<dbReference type="InterPro" id="IPR050570">
    <property type="entry name" value="Cell_wall_metabolism_enzyme"/>
</dbReference>
<name>A0A1H9YJK5_9EURY</name>
<organism evidence="2 3">
    <name type="scientific">Methanococcoides vulcani</name>
    <dbReference type="NCBI Taxonomy" id="1353158"/>
    <lineage>
        <taxon>Archaea</taxon>
        <taxon>Methanobacteriati</taxon>
        <taxon>Methanobacteriota</taxon>
        <taxon>Stenosarchaea group</taxon>
        <taxon>Methanomicrobia</taxon>
        <taxon>Methanosarcinales</taxon>
        <taxon>Methanosarcinaceae</taxon>
        <taxon>Methanococcoides</taxon>
    </lineage>
</organism>
<proteinExistence type="predicted"/>
<dbReference type="GO" id="GO:0004222">
    <property type="term" value="F:metalloendopeptidase activity"/>
    <property type="evidence" value="ECO:0007669"/>
    <property type="project" value="TreeGrafter"/>
</dbReference>
<protein>
    <submittedName>
        <fullName evidence="2">Peptidase family M23</fullName>
    </submittedName>
</protein>
<dbReference type="InterPro" id="IPR016047">
    <property type="entry name" value="M23ase_b-sheet_dom"/>
</dbReference>
<dbReference type="Gene3D" id="2.70.70.10">
    <property type="entry name" value="Glucose Permease (Domain IIA)"/>
    <property type="match status" value="1"/>
</dbReference>
<evidence type="ECO:0000313" key="3">
    <source>
        <dbReference type="Proteomes" id="UP000243338"/>
    </source>
</evidence>
<dbReference type="SUPFAM" id="SSF51261">
    <property type="entry name" value="Duplicated hybrid motif"/>
    <property type="match status" value="1"/>
</dbReference>
<dbReference type="PANTHER" id="PTHR21666">
    <property type="entry name" value="PEPTIDASE-RELATED"/>
    <property type="match status" value="1"/>
</dbReference>
<gene>
    <name evidence="2" type="ORF">SAMN04488587_0612</name>
</gene>
<dbReference type="CDD" id="cd12797">
    <property type="entry name" value="M23_peptidase"/>
    <property type="match status" value="1"/>
</dbReference>
<dbReference type="EMBL" id="FOHQ01000001">
    <property type="protein sequence ID" value="SES69130.1"/>
    <property type="molecule type" value="Genomic_DNA"/>
</dbReference>
<evidence type="ECO:0000313" key="2">
    <source>
        <dbReference type="EMBL" id="SES69130.1"/>
    </source>
</evidence>
<evidence type="ECO:0000259" key="1">
    <source>
        <dbReference type="Pfam" id="PF01551"/>
    </source>
</evidence>
<dbReference type="Proteomes" id="UP000243338">
    <property type="component" value="Unassembled WGS sequence"/>
</dbReference>
<dbReference type="PANTHER" id="PTHR21666:SF270">
    <property type="entry name" value="MUREIN HYDROLASE ACTIVATOR ENVC"/>
    <property type="match status" value="1"/>
</dbReference>
<sequence length="201" mass="22940">MIDLMLRLTGIYMNLFIINKYMRTFPLPDKTENILRENGESGSFWEDRKDRHHCGIDLYAPEGEPVIAIENGEVTDIGIMTSPEMISYWNETYYIIIRNHSGLFCKYGELGSSNIKVGDTVEAGQVIGHVGTVLNSDKIDGNAPEYIQKLKNKNPSMLHFELWEADPVVEDSDYLGGNWFGDKMPQKLLDPTEYLRSIEIN</sequence>
<accession>A0A1H9YJK5</accession>
<feature type="domain" description="M23ase beta-sheet core" evidence="1">
    <location>
        <begin position="52"/>
        <end position="163"/>
    </location>
</feature>
<dbReference type="AlphaFoldDB" id="A0A1H9YJK5"/>
<dbReference type="InterPro" id="IPR011055">
    <property type="entry name" value="Dup_hybrid_motif"/>
</dbReference>
<dbReference type="Pfam" id="PF01551">
    <property type="entry name" value="Peptidase_M23"/>
    <property type="match status" value="1"/>
</dbReference>
<keyword evidence="3" id="KW-1185">Reference proteome</keyword>
<reference evidence="3" key="1">
    <citation type="submission" date="2016-10" db="EMBL/GenBank/DDBJ databases">
        <authorList>
            <person name="Varghese N."/>
            <person name="Submissions S."/>
        </authorList>
    </citation>
    <scope>NUCLEOTIDE SEQUENCE [LARGE SCALE GENOMIC DNA]</scope>
    <source>
        <strain evidence="3">SLH 33</strain>
    </source>
</reference>